<dbReference type="EC" id="4.1.1.44" evidence="4"/>
<dbReference type="PANTHER" id="PTHR33570">
    <property type="entry name" value="4-CARBOXYMUCONOLACTONE DECARBOXYLASE FAMILY PROTEIN"/>
    <property type="match status" value="1"/>
</dbReference>
<dbReference type="InterPro" id="IPR000073">
    <property type="entry name" value="AB_hydrolase_1"/>
</dbReference>
<dbReference type="Gene3D" id="3.40.50.1820">
    <property type="entry name" value="alpha/beta hydrolase"/>
    <property type="match status" value="1"/>
</dbReference>
<reference evidence="4 5" key="1">
    <citation type="submission" date="2020-07" db="EMBL/GenBank/DDBJ databases">
        <title>Sequencing the genomes of 1000 actinobacteria strains.</title>
        <authorList>
            <person name="Klenk H.-P."/>
        </authorList>
    </citation>
    <scope>NUCLEOTIDE SEQUENCE [LARGE SCALE GENOMIC DNA]</scope>
    <source>
        <strain evidence="4 5">DSM 21350</strain>
    </source>
</reference>
<name>A0A7Y9E9Q0_9ACTN</name>
<dbReference type="GO" id="GO:0047570">
    <property type="term" value="F:3-oxoadipate enol-lactonase activity"/>
    <property type="evidence" value="ECO:0007669"/>
    <property type="project" value="UniProtKB-EC"/>
</dbReference>
<dbReference type="RefSeq" id="WP_179665258.1">
    <property type="nucleotide sequence ID" value="NZ_JACCBG010000001.1"/>
</dbReference>
<gene>
    <name evidence="4" type="ORF">BJZ21_003864</name>
</gene>
<dbReference type="SUPFAM" id="SSF69118">
    <property type="entry name" value="AhpD-like"/>
    <property type="match status" value="1"/>
</dbReference>
<accession>A0A7Y9E9Q0</accession>
<dbReference type="Pfam" id="PF02627">
    <property type="entry name" value="CMD"/>
    <property type="match status" value="1"/>
</dbReference>
<feature type="region of interest" description="Disordered" evidence="1">
    <location>
        <begin position="398"/>
        <end position="424"/>
    </location>
</feature>
<dbReference type="Gene3D" id="1.20.1290.10">
    <property type="entry name" value="AhpD-like"/>
    <property type="match status" value="1"/>
</dbReference>
<dbReference type="SUPFAM" id="SSF53474">
    <property type="entry name" value="alpha/beta-Hydrolases"/>
    <property type="match status" value="1"/>
</dbReference>
<dbReference type="EMBL" id="JACCBG010000001">
    <property type="protein sequence ID" value="NYD43781.1"/>
    <property type="molecule type" value="Genomic_DNA"/>
</dbReference>
<dbReference type="InterPro" id="IPR052512">
    <property type="entry name" value="4CMD/NDH-1_regulator"/>
</dbReference>
<keyword evidence="4" id="KW-0456">Lyase</keyword>
<sequence>MIPAVTAVRLTGARNRADLPLLVLGPSLGTSAATVWTDCAAAGLTEVFDVVAWDLPGHGHNRSTPEEPFTMAELAAGVLAVVDQLDEGRAFHYAGDSVGGAVGLQLLLDAPSRVLSAVLLCTGARIGSVESWTDRMARVRAAGTSSMVAGSAQRWFGPGFLEREPDRGSALLHALSEAVDEGYVAVCGALADFDVRDRLGEITAPVLAVAGANDVATTPDHLREIAEGVKDGRLEVLPDVAHLAPAEEPAGVATLIRQHCLGEAPAAPAPAAWAPERTRAQVHADGMAVRREVLGDEHVDRAVAGTTELTRDFQELITQYAWGSIWTRPGLDRRSRSMITLTALVARGHNEELAMHVRAARRNGLSAEEIKEVLLQSAIYCGVPDANTAFRVAQRVLAEPGEPGGPGEPGEPGESGESADPGEA</sequence>
<evidence type="ECO:0000256" key="1">
    <source>
        <dbReference type="SAM" id="MobiDB-lite"/>
    </source>
</evidence>
<keyword evidence="4" id="KW-0378">Hydrolase</keyword>
<dbReference type="InterPro" id="IPR003779">
    <property type="entry name" value="CMD-like"/>
</dbReference>
<evidence type="ECO:0000259" key="3">
    <source>
        <dbReference type="Pfam" id="PF02627"/>
    </source>
</evidence>
<evidence type="ECO:0000259" key="2">
    <source>
        <dbReference type="Pfam" id="PF00561"/>
    </source>
</evidence>
<dbReference type="AlphaFoldDB" id="A0A7Y9E9Q0"/>
<protein>
    <submittedName>
        <fullName evidence="4">3-oxoadipate enol-lactonase/4-carboxymuconolactone decarboxylase</fullName>
        <ecNumber evidence="4">3.1.1.24</ecNumber>
        <ecNumber evidence="4">4.1.1.44</ecNumber>
    </submittedName>
</protein>
<dbReference type="PANTHER" id="PTHR33570:SF2">
    <property type="entry name" value="CARBOXYMUCONOLACTONE DECARBOXYLASE-LIKE DOMAIN-CONTAINING PROTEIN"/>
    <property type="match status" value="1"/>
</dbReference>
<evidence type="ECO:0000313" key="5">
    <source>
        <dbReference type="Proteomes" id="UP000535511"/>
    </source>
</evidence>
<organism evidence="4 5">
    <name type="scientific">Nocardioides panaciterrulae</name>
    <dbReference type="NCBI Taxonomy" id="661492"/>
    <lineage>
        <taxon>Bacteria</taxon>
        <taxon>Bacillati</taxon>
        <taxon>Actinomycetota</taxon>
        <taxon>Actinomycetes</taxon>
        <taxon>Propionibacteriales</taxon>
        <taxon>Nocardioidaceae</taxon>
        <taxon>Nocardioides</taxon>
    </lineage>
</organism>
<proteinExistence type="predicted"/>
<evidence type="ECO:0000313" key="4">
    <source>
        <dbReference type="EMBL" id="NYD43781.1"/>
    </source>
</evidence>
<dbReference type="InterPro" id="IPR012788">
    <property type="entry name" value="Decarb_PcaC"/>
</dbReference>
<dbReference type="InterPro" id="IPR029032">
    <property type="entry name" value="AhpD-like"/>
</dbReference>
<dbReference type="PRINTS" id="PR00111">
    <property type="entry name" value="ABHYDROLASE"/>
</dbReference>
<dbReference type="Proteomes" id="UP000535511">
    <property type="component" value="Unassembled WGS sequence"/>
</dbReference>
<dbReference type="Pfam" id="PF00561">
    <property type="entry name" value="Abhydrolase_1"/>
    <property type="match status" value="1"/>
</dbReference>
<dbReference type="GO" id="GO:0051920">
    <property type="term" value="F:peroxiredoxin activity"/>
    <property type="evidence" value="ECO:0007669"/>
    <property type="project" value="InterPro"/>
</dbReference>
<keyword evidence="5" id="KW-1185">Reference proteome</keyword>
<comment type="caution">
    <text evidence="4">The sequence shown here is derived from an EMBL/GenBank/DDBJ whole genome shotgun (WGS) entry which is preliminary data.</text>
</comment>
<dbReference type="GO" id="GO:0047575">
    <property type="term" value="F:4-carboxymuconolactone decarboxylase activity"/>
    <property type="evidence" value="ECO:0007669"/>
    <property type="project" value="UniProtKB-EC"/>
</dbReference>
<dbReference type="NCBIfam" id="TIGR02425">
    <property type="entry name" value="decarb_PcaC"/>
    <property type="match status" value="1"/>
</dbReference>
<feature type="domain" description="Carboxymuconolactone decarboxylase-like" evidence="3">
    <location>
        <begin position="312"/>
        <end position="394"/>
    </location>
</feature>
<feature type="compositionally biased region" description="Low complexity" evidence="1">
    <location>
        <begin position="415"/>
        <end position="424"/>
    </location>
</feature>
<dbReference type="InterPro" id="IPR029058">
    <property type="entry name" value="AB_hydrolase_fold"/>
</dbReference>
<dbReference type="EC" id="3.1.1.24" evidence="4"/>
<feature type="domain" description="AB hydrolase-1" evidence="2">
    <location>
        <begin position="22"/>
        <end position="249"/>
    </location>
</feature>